<evidence type="ECO:0000313" key="5">
    <source>
        <dbReference type="Proteomes" id="UP001139089"/>
    </source>
</evidence>
<name>A0A9X1T1P4_9HYPH</name>
<organism evidence="4 5">
    <name type="scientific">Rhizobium quercicola</name>
    <dbReference type="NCBI Taxonomy" id="2901226"/>
    <lineage>
        <taxon>Bacteria</taxon>
        <taxon>Pseudomonadati</taxon>
        <taxon>Pseudomonadota</taxon>
        <taxon>Alphaproteobacteria</taxon>
        <taxon>Hyphomicrobiales</taxon>
        <taxon>Rhizobiaceae</taxon>
        <taxon>Rhizobium/Agrobacterium group</taxon>
        <taxon>Rhizobium</taxon>
    </lineage>
</organism>
<reference evidence="4" key="1">
    <citation type="submission" date="2021-12" db="EMBL/GenBank/DDBJ databases">
        <authorList>
            <person name="Li Y."/>
        </authorList>
    </citation>
    <scope>NUCLEOTIDE SEQUENCE</scope>
    <source>
        <strain evidence="4">DKSPLA3</strain>
    </source>
</reference>
<feature type="transmembrane region" description="Helical" evidence="2">
    <location>
        <begin position="149"/>
        <end position="170"/>
    </location>
</feature>
<dbReference type="RefSeq" id="WP_231815539.1">
    <property type="nucleotide sequence ID" value="NZ_JAJOZR010000009.1"/>
</dbReference>
<evidence type="ECO:0000256" key="1">
    <source>
        <dbReference type="SAM" id="MobiDB-lite"/>
    </source>
</evidence>
<dbReference type="EMBL" id="JAJOZR010000009">
    <property type="protein sequence ID" value="MCD7110304.1"/>
    <property type="molecule type" value="Genomic_DNA"/>
</dbReference>
<keyword evidence="2" id="KW-1133">Transmembrane helix</keyword>
<gene>
    <name evidence="4" type="ORF">LRX75_14785</name>
</gene>
<feature type="transmembrane region" description="Helical" evidence="2">
    <location>
        <begin position="190"/>
        <end position="211"/>
    </location>
</feature>
<feature type="transmembrane region" description="Helical" evidence="2">
    <location>
        <begin position="241"/>
        <end position="262"/>
    </location>
</feature>
<feature type="transmembrane region" description="Helical" evidence="2">
    <location>
        <begin position="99"/>
        <end position="118"/>
    </location>
</feature>
<dbReference type="AlphaFoldDB" id="A0A9X1T1P4"/>
<proteinExistence type="predicted"/>
<feature type="transmembrane region" description="Helical" evidence="2">
    <location>
        <begin position="124"/>
        <end position="144"/>
    </location>
</feature>
<evidence type="ECO:0000259" key="3">
    <source>
        <dbReference type="Pfam" id="PF07786"/>
    </source>
</evidence>
<sequence length="336" mass="36586">MSQTELAVPPSPEASVPPPAETRRRRLGWLDVVRGIAILAMASYHFSWDLEYFGYLAPATVSTGLFKYYARGIASSFLLLAGFSLVLGHVPRFRRRAFLIRLAKIAAAAAVISLATWFAFPSGFIFFGILHSIAAASLIGLLFLRLPVVVTLAAAAAAFVAPLYLRSAFFDTPALWWVGLSETLPRSNDYVPLLPWLAPFLTGIALGRIALAGNWLDRTAPSDGRPNKAARGLAFAGRHSLPIYLIHQPLLLSLVALFAMVYPAPAPDPRQALQLTCMATCTANQTEAFCTRLCGCTLDRLVEQNLLDPLNQGQIDVRTDSRISEIAGRCTMKAQE</sequence>
<keyword evidence="2" id="KW-0472">Membrane</keyword>
<evidence type="ECO:0000256" key="2">
    <source>
        <dbReference type="SAM" id="Phobius"/>
    </source>
</evidence>
<dbReference type="Pfam" id="PF07786">
    <property type="entry name" value="HGSNAT_cat"/>
    <property type="match status" value="1"/>
</dbReference>
<accession>A0A9X1T1P4</accession>
<feature type="domain" description="Heparan-alpha-glucosaminide N-acetyltransferase catalytic" evidence="3">
    <location>
        <begin position="26"/>
        <end position="249"/>
    </location>
</feature>
<evidence type="ECO:0000313" key="4">
    <source>
        <dbReference type="EMBL" id="MCD7110304.1"/>
    </source>
</evidence>
<protein>
    <submittedName>
        <fullName evidence="4">DUF1624 domain-containing protein</fullName>
    </submittedName>
</protein>
<feature type="transmembrane region" description="Helical" evidence="2">
    <location>
        <begin position="68"/>
        <end position="87"/>
    </location>
</feature>
<dbReference type="InterPro" id="IPR012429">
    <property type="entry name" value="HGSNAT_cat"/>
</dbReference>
<comment type="caution">
    <text evidence="4">The sequence shown here is derived from an EMBL/GenBank/DDBJ whole genome shotgun (WGS) entry which is preliminary data.</text>
</comment>
<feature type="transmembrane region" description="Helical" evidence="2">
    <location>
        <begin position="27"/>
        <end position="48"/>
    </location>
</feature>
<keyword evidence="2" id="KW-0812">Transmembrane</keyword>
<keyword evidence="5" id="KW-1185">Reference proteome</keyword>
<dbReference type="Proteomes" id="UP001139089">
    <property type="component" value="Unassembled WGS sequence"/>
</dbReference>
<feature type="compositionally biased region" description="Pro residues" evidence="1">
    <location>
        <begin position="9"/>
        <end position="20"/>
    </location>
</feature>
<feature type="region of interest" description="Disordered" evidence="1">
    <location>
        <begin position="1"/>
        <end position="20"/>
    </location>
</feature>